<dbReference type="InterPro" id="IPR036236">
    <property type="entry name" value="Znf_C2H2_sf"/>
</dbReference>
<dbReference type="PROSITE" id="PS51678">
    <property type="entry name" value="SAM_MT_PRMT"/>
    <property type="match status" value="1"/>
</dbReference>
<dbReference type="GO" id="GO:0005634">
    <property type="term" value="C:nucleus"/>
    <property type="evidence" value="ECO:0007669"/>
    <property type="project" value="UniProtKB-SubCell"/>
</dbReference>
<name>A0A2G5B729_COERN</name>
<dbReference type="InterPro" id="IPR013087">
    <property type="entry name" value="Znf_C2H2_type"/>
</dbReference>
<dbReference type="GO" id="GO:0008270">
    <property type="term" value="F:zinc ion binding"/>
    <property type="evidence" value="ECO:0007669"/>
    <property type="project" value="UniProtKB-KW"/>
</dbReference>
<keyword evidence="10" id="KW-0862">Zinc</keyword>
<evidence type="ECO:0000256" key="7">
    <source>
        <dbReference type="ARBA" id="ARBA00023242"/>
    </source>
</evidence>
<reference evidence="14 15" key="1">
    <citation type="journal article" date="2015" name="Genome Biol. Evol.">
        <title>Phylogenomic analyses indicate that early fungi evolved digesting cell walls of algal ancestors of land plants.</title>
        <authorList>
            <person name="Chang Y."/>
            <person name="Wang S."/>
            <person name="Sekimoto S."/>
            <person name="Aerts A.L."/>
            <person name="Choi C."/>
            <person name="Clum A."/>
            <person name="LaButti K.M."/>
            <person name="Lindquist E.A."/>
            <person name="Yee Ngan C."/>
            <person name="Ohm R.A."/>
            <person name="Salamov A.A."/>
            <person name="Grigoriev I.V."/>
            <person name="Spatafora J.W."/>
            <person name="Berbee M.L."/>
        </authorList>
    </citation>
    <scope>NUCLEOTIDE SEQUENCE [LARGE SCALE GENOMIC DNA]</scope>
    <source>
        <strain evidence="14 15">NRRL 1564</strain>
    </source>
</reference>
<dbReference type="Pfam" id="PF22528">
    <property type="entry name" value="PRMT_C"/>
    <property type="match status" value="2"/>
</dbReference>
<comment type="subcellular location">
    <subcellularLocation>
        <location evidence="1">Nucleus</location>
    </subcellularLocation>
</comment>
<dbReference type="SUPFAM" id="SSF53335">
    <property type="entry name" value="S-adenosyl-L-methionine-dependent methyltransferases"/>
    <property type="match status" value="1"/>
</dbReference>
<dbReference type="EC" id="2.1.1.319" evidence="2"/>
<evidence type="ECO:0000256" key="9">
    <source>
        <dbReference type="ARBA" id="ARBA00049303"/>
    </source>
</evidence>
<dbReference type="PANTHER" id="PTHR11006">
    <property type="entry name" value="PROTEIN ARGININE N-METHYLTRANSFERASE"/>
    <property type="match status" value="1"/>
</dbReference>
<feature type="domain" description="C2H2-type" evidence="13">
    <location>
        <begin position="30"/>
        <end position="53"/>
    </location>
</feature>
<dbReference type="GO" id="GO:0032259">
    <property type="term" value="P:methylation"/>
    <property type="evidence" value="ECO:0007669"/>
    <property type="project" value="UniProtKB-KW"/>
</dbReference>
<dbReference type="InterPro" id="IPR041698">
    <property type="entry name" value="Methyltransf_25"/>
</dbReference>
<dbReference type="Pfam" id="PF13649">
    <property type="entry name" value="Methyltransf_25"/>
    <property type="match status" value="1"/>
</dbReference>
<comment type="catalytic activity">
    <reaction evidence="9">
        <text>L-arginyl-[protein] + S-adenosyl-L-methionine = N(omega)-methyl-L-arginyl-[protein] + S-adenosyl-L-homocysteine + H(+)</text>
        <dbReference type="Rhea" id="RHEA:48100"/>
        <dbReference type="Rhea" id="RHEA-COMP:10532"/>
        <dbReference type="Rhea" id="RHEA-COMP:11990"/>
        <dbReference type="ChEBI" id="CHEBI:15378"/>
        <dbReference type="ChEBI" id="CHEBI:29965"/>
        <dbReference type="ChEBI" id="CHEBI:57856"/>
        <dbReference type="ChEBI" id="CHEBI:59789"/>
        <dbReference type="ChEBI" id="CHEBI:65280"/>
    </reaction>
    <physiologicalReaction direction="left-to-right" evidence="9">
        <dbReference type="Rhea" id="RHEA:48101"/>
    </physiologicalReaction>
</comment>
<feature type="region of interest" description="Disordered" evidence="12">
    <location>
        <begin position="130"/>
        <end position="153"/>
    </location>
</feature>
<dbReference type="EMBL" id="KZ303513">
    <property type="protein sequence ID" value="PIA14782.1"/>
    <property type="molecule type" value="Genomic_DNA"/>
</dbReference>
<dbReference type="GO" id="GO:0042054">
    <property type="term" value="F:histone methyltransferase activity"/>
    <property type="evidence" value="ECO:0007669"/>
    <property type="project" value="TreeGrafter"/>
</dbReference>
<dbReference type="Gene3D" id="3.40.50.150">
    <property type="entry name" value="Vaccinia Virus protein VP39"/>
    <property type="match status" value="1"/>
</dbReference>
<dbReference type="GO" id="GO:0035242">
    <property type="term" value="F:protein-arginine omega-N asymmetric methyltransferase activity"/>
    <property type="evidence" value="ECO:0007669"/>
    <property type="project" value="UniProtKB-EC"/>
</dbReference>
<dbReference type="SUPFAM" id="SSF57667">
    <property type="entry name" value="beta-beta-alpha zinc fingers"/>
    <property type="match status" value="1"/>
</dbReference>
<feature type="region of interest" description="Disordered" evidence="12">
    <location>
        <begin position="474"/>
        <end position="505"/>
    </location>
</feature>
<evidence type="ECO:0000256" key="11">
    <source>
        <dbReference type="PROSITE-ProRule" id="PRU01015"/>
    </source>
</evidence>
<dbReference type="InterPro" id="IPR025799">
    <property type="entry name" value="Arg_MeTrfase"/>
</dbReference>
<evidence type="ECO:0000313" key="14">
    <source>
        <dbReference type="EMBL" id="PIA14782.1"/>
    </source>
</evidence>
<sequence>MSTISYSESGLDSQDERWDDWEGDEMMTPMKCLFCSETFQNPTTLFSHVKMTHGFDFMKTRSELGLDFYQSMRVVNYIRMMGLSDPKFGSVSSFSIDGSETFLNDDEFLKPAIPEDSLLYALDELDLDDDDENASTTSSHADNTTTATKSAQVIPAKDARETELMARIQALEQQVGMREREIKFIAEQFEDYKALVKRQFFDSMDTASDTNTEAEFTKAVGGASDYYFNSYAGNDIHMQMLQDKVRTEGYRDFIYDNKDIFKGKVVLDVGCGTGILSMFAARAGAAKVFAVDNSEIIHKAQANVIENKLDGVITLVKGKIEELELPVEKVDIIISEWMGYFLLFEAMLDSVLVARDRYLAPGGLLAPSASYIYLTAISDEDYLNDKVNYWNNVYGFQMSAMKPSVTIKEADVDVVSSASVVASRALVAEIDHGSATPAMLDFSSPFVLTATSDATIHAFAGYFDVAFSRNQANPGPSCEDLNSPAYENADNRSPGGPAIGPKSTAKALWKQPESSMGGFTTGPHGTPTHWRQTIFVLRDPIKAAKGDEVHGQISCKKNAENPRELDLEITYSHIPLGTSNQTSPAGETVKICERYQLR</sequence>
<evidence type="ECO:0000256" key="5">
    <source>
        <dbReference type="ARBA" id="ARBA00022679"/>
    </source>
</evidence>
<keyword evidence="15" id="KW-1185">Reference proteome</keyword>
<dbReference type="InterPro" id="IPR055135">
    <property type="entry name" value="PRMT_dom"/>
</dbReference>
<proteinExistence type="predicted"/>
<evidence type="ECO:0000256" key="6">
    <source>
        <dbReference type="ARBA" id="ARBA00022691"/>
    </source>
</evidence>
<dbReference type="PROSITE" id="PS00028">
    <property type="entry name" value="ZINC_FINGER_C2H2_1"/>
    <property type="match status" value="1"/>
</dbReference>
<dbReference type="OrthoDB" id="7848332at2759"/>
<keyword evidence="7" id="KW-0539">Nucleus</keyword>
<dbReference type="Proteomes" id="UP000242474">
    <property type="component" value="Unassembled WGS sequence"/>
</dbReference>
<dbReference type="FunFam" id="3.40.50.150:FF:000034">
    <property type="entry name" value="Protein arginine N-methyltransferase 3"/>
    <property type="match status" value="1"/>
</dbReference>
<dbReference type="InterPro" id="IPR029063">
    <property type="entry name" value="SAM-dependent_MTases_sf"/>
</dbReference>
<dbReference type="STRING" id="763665.A0A2G5B729"/>
<keyword evidence="5 11" id="KW-0808">Transferase</keyword>
<evidence type="ECO:0000256" key="4">
    <source>
        <dbReference type="ARBA" id="ARBA00022603"/>
    </source>
</evidence>
<protein>
    <recommendedName>
        <fullName evidence="2">type I protein arginine methyltransferase</fullName>
        <ecNumber evidence="2">2.1.1.319</ecNumber>
    </recommendedName>
</protein>
<keyword evidence="10" id="KW-0863">Zinc-finger</keyword>
<evidence type="ECO:0000256" key="10">
    <source>
        <dbReference type="PROSITE-ProRule" id="PRU00042"/>
    </source>
</evidence>
<evidence type="ECO:0000259" key="13">
    <source>
        <dbReference type="PROSITE" id="PS50157"/>
    </source>
</evidence>
<gene>
    <name evidence="14" type="ORF">COEREDRAFT_82520</name>
</gene>
<accession>A0A2G5B729</accession>
<dbReference type="AlphaFoldDB" id="A0A2G5B729"/>
<evidence type="ECO:0000256" key="2">
    <source>
        <dbReference type="ARBA" id="ARBA00011925"/>
    </source>
</evidence>
<evidence type="ECO:0000256" key="3">
    <source>
        <dbReference type="ARBA" id="ARBA00022553"/>
    </source>
</evidence>
<dbReference type="CDD" id="cd02440">
    <property type="entry name" value="AdoMet_MTases"/>
    <property type="match status" value="1"/>
</dbReference>
<comment type="catalytic activity">
    <reaction evidence="8">
        <text>L-arginyl-[protein] + 2 S-adenosyl-L-methionine = N(omega),N(omega)-dimethyl-L-arginyl-[protein] + 2 S-adenosyl-L-homocysteine + 2 H(+)</text>
        <dbReference type="Rhea" id="RHEA:48096"/>
        <dbReference type="Rhea" id="RHEA-COMP:10532"/>
        <dbReference type="Rhea" id="RHEA-COMP:11991"/>
        <dbReference type="ChEBI" id="CHEBI:15378"/>
        <dbReference type="ChEBI" id="CHEBI:29965"/>
        <dbReference type="ChEBI" id="CHEBI:57856"/>
        <dbReference type="ChEBI" id="CHEBI:59789"/>
        <dbReference type="ChEBI" id="CHEBI:61897"/>
        <dbReference type="EC" id="2.1.1.319"/>
    </reaction>
    <physiologicalReaction direction="left-to-right" evidence="8">
        <dbReference type="Rhea" id="RHEA:48097"/>
    </physiologicalReaction>
</comment>
<evidence type="ECO:0000256" key="8">
    <source>
        <dbReference type="ARBA" id="ARBA00047384"/>
    </source>
</evidence>
<dbReference type="Gene3D" id="2.70.160.11">
    <property type="entry name" value="Hnrnp arginine n-methyltransferase1"/>
    <property type="match status" value="1"/>
</dbReference>
<evidence type="ECO:0000313" key="15">
    <source>
        <dbReference type="Proteomes" id="UP000242474"/>
    </source>
</evidence>
<organism evidence="14 15">
    <name type="scientific">Coemansia reversa (strain ATCC 12441 / NRRL 1564)</name>
    <dbReference type="NCBI Taxonomy" id="763665"/>
    <lineage>
        <taxon>Eukaryota</taxon>
        <taxon>Fungi</taxon>
        <taxon>Fungi incertae sedis</taxon>
        <taxon>Zoopagomycota</taxon>
        <taxon>Kickxellomycotina</taxon>
        <taxon>Kickxellomycetes</taxon>
        <taxon>Kickxellales</taxon>
        <taxon>Kickxellaceae</taxon>
        <taxon>Coemansia</taxon>
    </lineage>
</organism>
<evidence type="ECO:0000256" key="1">
    <source>
        <dbReference type="ARBA" id="ARBA00004123"/>
    </source>
</evidence>
<feature type="compositionally biased region" description="Polar residues" evidence="12">
    <location>
        <begin position="134"/>
        <end position="151"/>
    </location>
</feature>
<keyword evidence="10" id="KW-0479">Metal-binding</keyword>
<keyword evidence="6 11" id="KW-0949">S-adenosyl-L-methionine</keyword>
<keyword evidence="3" id="KW-0597">Phosphoprotein</keyword>
<dbReference type="PANTHER" id="PTHR11006:SF123">
    <property type="entry name" value="RIBOSOMAL PROTEIN ARGININE N-METHYLTRANSFERASE RMT3"/>
    <property type="match status" value="1"/>
</dbReference>
<evidence type="ECO:0000256" key="12">
    <source>
        <dbReference type="SAM" id="MobiDB-lite"/>
    </source>
</evidence>
<keyword evidence="4 11" id="KW-0489">Methyltransferase</keyword>
<dbReference type="PROSITE" id="PS50157">
    <property type="entry name" value="ZINC_FINGER_C2H2_2"/>
    <property type="match status" value="1"/>
</dbReference>